<dbReference type="STRING" id="2741.SAMN04489866_10962"/>
<sequence length="438" mass="47852">MATKELRRDFTHYVSLNAIAMLGFSLYILADTFFIAYYIGADGLAALSLAWPVFYLAITGPGILLGIGSATLFSISIGRRQFKQATCYAQTALAAGIIYALLITALFWLFRDDWCRLMGAQGQIFFYLRDYLSYLVSFTLVFVVFQVFLATLRNDGSPRLAMAAMLVGNLVNIFFDWLLMGPLAMGLDGAALATGASPLSSLSVVALHFLKDDRYLYLRPFQPKWSGLPHIVRTGLPAFISDVSNGISIYAFNRTILVIANALAVSAYSILLNTGVVIIYILTGIAQGVQPLLSLYFGRGDKAAVKRLWHWGLRTIFLVSVAIVAVGELFAPQIVAFFNTQGNEVLAALATPGLRLYYLAFIPMGLNILAVNALAAVTDARPSVILCLCRALLFPLPLVILMGMGFGLTGVWLTTPVAESLTCLVFWGLYRRSQLAQV</sequence>
<feature type="transmembrane region" description="Helical" evidence="7">
    <location>
        <begin position="356"/>
        <end position="377"/>
    </location>
</feature>
<keyword evidence="3" id="KW-1003">Cell membrane</keyword>
<reference evidence="8 9" key="1">
    <citation type="submission" date="2016-10" db="EMBL/GenBank/DDBJ databases">
        <authorList>
            <person name="de Groot N.N."/>
        </authorList>
    </citation>
    <scope>NUCLEOTIDE SEQUENCE [LARGE SCALE GENOMIC DNA]</scope>
    <source>
        <strain evidence="8 9">DSM 20475</strain>
    </source>
</reference>
<feature type="transmembrane region" description="Helical" evidence="7">
    <location>
        <begin position="384"/>
        <end position="404"/>
    </location>
</feature>
<dbReference type="OrthoDB" id="305360at2"/>
<dbReference type="GO" id="GO:0005886">
    <property type="term" value="C:plasma membrane"/>
    <property type="evidence" value="ECO:0007669"/>
    <property type="project" value="UniProtKB-SubCell"/>
</dbReference>
<dbReference type="InterPro" id="IPR002528">
    <property type="entry name" value="MATE_fam"/>
</dbReference>
<comment type="subcellular location">
    <subcellularLocation>
        <location evidence="1">Cell membrane</location>
        <topology evidence="1">Multi-pass membrane protein</topology>
    </subcellularLocation>
</comment>
<keyword evidence="9" id="KW-1185">Reference proteome</keyword>
<feature type="transmembrane region" description="Helical" evidence="7">
    <location>
        <begin position="251"/>
        <end position="271"/>
    </location>
</feature>
<organism evidence="8 9">
    <name type="scientific">Peptococcus niger</name>
    <dbReference type="NCBI Taxonomy" id="2741"/>
    <lineage>
        <taxon>Bacteria</taxon>
        <taxon>Bacillati</taxon>
        <taxon>Bacillota</taxon>
        <taxon>Clostridia</taxon>
        <taxon>Eubacteriales</taxon>
        <taxon>Peptococcaceae</taxon>
        <taxon>Peptococcus</taxon>
    </lineage>
</organism>
<evidence type="ECO:0000256" key="4">
    <source>
        <dbReference type="ARBA" id="ARBA00022692"/>
    </source>
</evidence>
<gene>
    <name evidence="8" type="ORF">SAMN04489866_10962</name>
</gene>
<dbReference type="PANTHER" id="PTHR43823:SF3">
    <property type="entry name" value="MULTIDRUG EXPORT PROTEIN MEPA"/>
    <property type="match status" value="1"/>
</dbReference>
<evidence type="ECO:0000313" key="9">
    <source>
        <dbReference type="Proteomes" id="UP000198995"/>
    </source>
</evidence>
<evidence type="ECO:0000256" key="2">
    <source>
        <dbReference type="ARBA" id="ARBA00022448"/>
    </source>
</evidence>
<feature type="transmembrane region" description="Helical" evidence="7">
    <location>
        <begin position="51"/>
        <end position="75"/>
    </location>
</feature>
<dbReference type="AlphaFoldDB" id="A0A1G6YG52"/>
<accession>A0A1G6YG52</accession>
<feature type="transmembrane region" description="Helical" evidence="7">
    <location>
        <begin position="410"/>
        <end position="430"/>
    </location>
</feature>
<keyword evidence="2" id="KW-0813">Transport</keyword>
<proteinExistence type="predicted"/>
<dbReference type="EMBL" id="FNAF01000009">
    <property type="protein sequence ID" value="SDD88963.1"/>
    <property type="molecule type" value="Genomic_DNA"/>
</dbReference>
<dbReference type="PANTHER" id="PTHR43823">
    <property type="entry name" value="SPORULATION PROTEIN YKVU"/>
    <property type="match status" value="1"/>
</dbReference>
<dbReference type="GO" id="GO:0015297">
    <property type="term" value="F:antiporter activity"/>
    <property type="evidence" value="ECO:0007669"/>
    <property type="project" value="InterPro"/>
</dbReference>
<feature type="transmembrane region" description="Helical" evidence="7">
    <location>
        <begin position="131"/>
        <end position="152"/>
    </location>
</feature>
<keyword evidence="4 7" id="KW-0812">Transmembrane</keyword>
<dbReference type="PIRSF" id="PIRSF006603">
    <property type="entry name" value="DinF"/>
    <property type="match status" value="1"/>
</dbReference>
<feature type="transmembrane region" description="Helical" evidence="7">
    <location>
        <begin position="87"/>
        <end position="111"/>
    </location>
</feature>
<feature type="transmembrane region" description="Helical" evidence="7">
    <location>
        <begin position="190"/>
        <end position="210"/>
    </location>
</feature>
<evidence type="ECO:0000256" key="6">
    <source>
        <dbReference type="ARBA" id="ARBA00023136"/>
    </source>
</evidence>
<evidence type="ECO:0000256" key="3">
    <source>
        <dbReference type="ARBA" id="ARBA00022475"/>
    </source>
</evidence>
<dbReference type="InterPro" id="IPR048279">
    <property type="entry name" value="MdtK-like"/>
</dbReference>
<evidence type="ECO:0000256" key="7">
    <source>
        <dbReference type="SAM" id="Phobius"/>
    </source>
</evidence>
<feature type="transmembrane region" description="Helical" evidence="7">
    <location>
        <begin position="164"/>
        <end position="184"/>
    </location>
</feature>
<keyword evidence="6 7" id="KW-0472">Membrane</keyword>
<evidence type="ECO:0000256" key="5">
    <source>
        <dbReference type="ARBA" id="ARBA00022989"/>
    </source>
</evidence>
<evidence type="ECO:0000313" key="8">
    <source>
        <dbReference type="EMBL" id="SDD88963.1"/>
    </source>
</evidence>
<feature type="transmembrane region" description="Helical" evidence="7">
    <location>
        <begin position="12"/>
        <end position="39"/>
    </location>
</feature>
<feature type="transmembrane region" description="Helical" evidence="7">
    <location>
        <begin position="316"/>
        <end position="336"/>
    </location>
</feature>
<evidence type="ECO:0000256" key="1">
    <source>
        <dbReference type="ARBA" id="ARBA00004651"/>
    </source>
</evidence>
<feature type="transmembrane region" description="Helical" evidence="7">
    <location>
        <begin position="277"/>
        <end position="296"/>
    </location>
</feature>
<dbReference type="RefSeq" id="WP_159428034.1">
    <property type="nucleotide sequence ID" value="NZ_FNAF01000009.1"/>
</dbReference>
<dbReference type="InterPro" id="IPR051327">
    <property type="entry name" value="MATE_MepA_subfamily"/>
</dbReference>
<dbReference type="Pfam" id="PF01554">
    <property type="entry name" value="MatE"/>
    <property type="match status" value="2"/>
</dbReference>
<name>A0A1G6YG52_PEPNI</name>
<keyword evidence="5 7" id="KW-1133">Transmembrane helix</keyword>
<dbReference type="GO" id="GO:0042910">
    <property type="term" value="F:xenobiotic transmembrane transporter activity"/>
    <property type="evidence" value="ECO:0007669"/>
    <property type="project" value="InterPro"/>
</dbReference>
<protein>
    <submittedName>
        <fullName evidence="8">Putative efflux protein, MATE family</fullName>
    </submittedName>
</protein>
<dbReference type="Proteomes" id="UP000198995">
    <property type="component" value="Unassembled WGS sequence"/>
</dbReference>